<dbReference type="GO" id="GO:0004252">
    <property type="term" value="F:serine-type endopeptidase activity"/>
    <property type="evidence" value="ECO:0007669"/>
    <property type="project" value="UniProtKB-UniRule"/>
</dbReference>
<dbReference type="InterPro" id="IPR022398">
    <property type="entry name" value="Peptidase_S8_His-AS"/>
</dbReference>
<dbReference type="InterPro" id="IPR036852">
    <property type="entry name" value="Peptidase_S8/S53_dom_sf"/>
</dbReference>
<evidence type="ECO:0000313" key="10">
    <source>
        <dbReference type="Proteomes" id="UP000541352"/>
    </source>
</evidence>
<dbReference type="PROSITE" id="PS00137">
    <property type="entry name" value="SUBTILASE_HIS"/>
    <property type="match status" value="1"/>
</dbReference>
<dbReference type="InterPro" id="IPR000209">
    <property type="entry name" value="Peptidase_S8/S53_dom"/>
</dbReference>
<comment type="similarity">
    <text evidence="1 5 6">Belongs to the peptidase S8 family.</text>
</comment>
<feature type="domain" description="Peptidase S8/S53" evidence="7">
    <location>
        <begin position="151"/>
        <end position="358"/>
    </location>
</feature>
<gene>
    <name evidence="9" type="ORF">FHS57_005339</name>
</gene>
<evidence type="ECO:0000259" key="7">
    <source>
        <dbReference type="Pfam" id="PF00082"/>
    </source>
</evidence>
<evidence type="ECO:0000256" key="4">
    <source>
        <dbReference type="ARBA" id="ARBA00022825"/>
    </source>
</evidence>
<evidence type="ECO:0000313" key="9">
    <source>
        <dbReference type="EMBL" id="MBB3841317.1"/>
    </source>
</evidence>
<evidence type="ECO:0000256" key="6">
    <source>
        <dbReference type="RuleBase" id="RU003355"/>
    </source>
</evidence>
<dbReference type="PANTHER" id="PTHR43806:SF11">
    <property type="entry name" value="CEREVISIN-RELATED"/>
    <property type="match status" value="1"/>
</dbReference>
<dbReference type="InterPro" id="IPR015500">
    <property type="entry name" value="Peptidase_S8_subtilisin-rel"/>
</dbReference>
<keyword evidence="2 5" id="KW-0645">Protease</keyword>
<dbReference type="Gene3D" id="3.40.50.200">
    <property type="entry name" value="Peptidase S8/S53 domain"/>
    <property type="match status" value="1"/>
</dbReference>
<sequence>MKKVFVLLTLVGLASCQREITSTTPAADCLVTASATSGDIIEGEYIITLKEVSSTSSTTARIALVSDQLRQKYNLSSKAIRTTFKGHREGFFASLTPTELHSLQTDPSIELIEPDRKVGLCSCLEVVSSTSVTWNVRKTGYGNGENFQDKTVWVIDTGVDLDHPDLNIDTQRSQSFISGITTAEDNNGHGTHVAGIIGAKNNTLGVMGVASGAKIVALKVLDQLGEGRLSSVISALSYIRQNGKAGDVVNMSLGLEGISTTLDREVQTAANLGILFSIAAGNDAKLASGFSPARLNHSNIFTVSAVDSTGRFASFSNYGNDAVDVAAYGVRILSTYSNGRYAILSGTSMAAPHVAGLLLIKGINIPTSGTASNDPDGVPDPIARASKTQVATAVVNN</sequence>
<evidence type="ECO:0000256" key="2">
    <source>
        <dbReference type="ARBA" id="ARBA00022670"/>
    </source>
</evidence>
<feature type="active site" description="Charge relay system" evidence="5">
    <location>
        <position position="348"/>
    </location>
</feature>
<feature type="active site" description="Charge relay system" evidence="5">
    <location>
        <position position="156"/>
    </location>
</feature>
<dbReference type="RefSeq" id="WP_183978896.1">
    <property type="nucleotide sequence ID" value="NZ_JACIBY010000015.1"/>
</dbReference>
<dbReference type="InterPro" id="IPR050131">
    <property type="entry name" value="Peptidase_S8_subtilisin-like"/>
</dbReference>
<organism evidence="9 10">
    <name type="scientific">Runella defluvii</name>
    <dbReference type="NCBI Taxonomy" id="370973"/>
    <lineage>
        <taxon>Bacteria</taxon>
        <taxon>Pseudomonadati</taxon>
        <taxon>Bacteroidota</taxon>
        <taxon>Cytophagia</taxon>
        <taxon>Cytophagales</taxon>
        <taxon>Spirosomataceae</taxon>
        <taxon>Runella</taxon>
    </lineage>
</organism>
<name>A0A7W5ZTK4_9BACT</name>
<evidence type="ECO:0000259" key="8">
    <source>
        <dbReference type="Pfam" id="PF05922"/>
    </source>
</evidence>
<dbReference type="PROSITE" id="PS51892">
    <property type="entry name" value="SUBTILASE"/>
    <property type="match status" value="1"/>
</dbReference>
<dbReference type="PRINTS" id="PR00723">
    <property type="entry name" value="SUBTILISIN"/>
</dbReference>
<dbReference type="Pfam" id="PF00082">
    <property type="entry name" value="Peptidase_S8"/>
    <property type="match status" value="1"/>
</dbReference>
<dbReference type="GO" id="GO:0005615">
    <property type="term" value="C:extracellular space"/>
    <property type="evidence" value="ECO:0007669"/>
    <property type="project" value="TreeGrafter"/>
</dbReference>
<dbReference type="InterPro" id="IPR010259">
    <property type="entry name" value="S8pro/Inhibitor_I9"/>
</dbReference>
<evidence type="ECO:0000256" key="3">
    <source>
        <dbReference type="ARBA" id="ARBA00022801"/>
    </source>
</evidence>
<dbReference type="Pfam" id="PF05922">
    <property type="entry name" value="Inhibitor_I9"/>
    <property type="match status" value="1"/>
</dbReference>
<comment type="caution">
    <text evidence="9">The sequence shown here is derived from an EMBL/GenBank/DDBJ whole genome shotgun (WGS) entry which is preliminary data.</text>
</comment>
<dbReference type="Proteomes" id="UP000541352">
    <property type="component" value="Unassembled WGS sequence"/>
</dbReference>
<keyword evidence="3 5" id="KW-0378">Hydrolase</keyword>
<keyword evidence="10" id="KW-1185">Reference proteome</keyword>
<keyword evidence="4 5" id="KW-0720">Serine protease</keyword>
<dbReference type="PANTHER" id="PTHR43806">
    <property type="entry name" value="PEPTIDASE S8"/>
    <property type="match status" value="1"/>
</dbReference>
<protein>
    <submittedName>
        <fullName evidence="9">Subtilisin family serine protease</fullName>
    </submittedName>
</protein>
<dbReference type="InterPro" id="IPR037045">
    <property type="entry name" value="S8pro/Inhibitor_I9_sf"/>
</dbReference>
<evidence type="ECO:0000256" key="5">
    <source>
        <dbReference type="PROSITE-ProRule" id="PRU01240"/>
    </source>
</evidence>
<feature type="active site" description="Charge relay system" evidence="5">
    <location>
        <position position="189"/>
    </location>
</feature>
<accession>A0A7W5ZTK4</accession>
<dbReference type="AlphaFoldDB" id="A0A7W5ZTK4"/>
<feature type="domain" description="Inhibitor I9" evidence="8">
    <location>
        <begin position="45"/>
        <end position="118"/>
    </location>
</feature>
<dbReference type="Gene3D" id="3.30.70.80">
    <property type="entry name" value="Peptidase S8 propeptide/proteinase inhibitor I9"/>
    <property type="match status" value="1"/>
</dbReference>
<dbReference type="PROSITE" id="PS00138">
    <property type="entry name" value="SUBTILASE_SER"/>
    <property type="match status" value="1"/>
</dbReference>
<dbReference type="PROSITE" id="PS51257">
    <property type="entry name" value="PROKAR_LIPOPROTEIN"/>
    <property type="match status" value="1"/>
</dbReference>
<dbReference type="SUPFAM" id="SSF52743">
    <property type="entry name" value="Subtilisin-like"/>
    <property type="match status" value="1"/>
</dbReference>
<proteinExistence type="inferred from homology"/>
<dbReference type="PROSITE" id="PS00136">
    <property type="entry name" value="SUBTILASE_ASP"/>
    <property type="match status" value="1"/>
</dbReference>
<dbReference type="EMBL" id="JACIBY010000015">
    <property type="protein sequence ID" value="MBB3841317.1"/>
    <property type="molecule type" value="Genomic_DNA"/>
</dbReference>
<evidence type="ECO:0000256" key="1">
    <source>
        <dbReference type="ARBA" id="ARBA00011073"/>
    </source>
</evidence>
<dbReference type="SUPFAM" id="SSF54897">
    <property type="entry name" value="Protease propeptides/inhibitors"/>
    <property type="match status" value="1"/>
</dbReference>
<dbReference type="InterPro" id="IPR023828">
    <property type="entry name" value="Peptidase_S8_Ser-AS"/>
</dbReference>
<dbReference type="GO" id="GO:0006508">
    <property type="term" value="P:proteolysis"/>
    <property type="evidence" value="ECO:0007669"/>
    <property type="project" value="UniProtKB-KW"/>
</dbReference>
<dbReference type="InterPro" id="IPR023827">
    <property type="entry name" value="Peptidase_S8_Asp-AS"/>
</dbReference>
<reference evidence="9 10" key="1">
    <citation type="submission" date="2020-08" db="EMBL/GenBank/DDBJ databases">
        <title>Genomic Encyclopedia of Type Strains, Phase IV (KMG-IV): sequencing the most valuable type-strain genomes for metagenomic binning, comparative biology and taxonomic classification.</title>
        <authorList>
            <person name="Goeker M."/>
        </authorList>
    </citation>
    <scope>NUCLEOTIDE SEQUENCE [LARGE SCALE GENOMIC DNA]</scope>
    <source>
        <strain evidence="9 10">DSM 17976</strain>
    </source>
</reference>